<dbReference type="Pfam" id="PF00356">
    <property type="entry name" value="LacI"/>
    <property type="match status" value="1"/>
</dbReference>
<proteinExistence type="predicted"/>
<dbReference type="InterPro" id="IPR000843">
    <property type="entry name" value="HTH_LacI"/>
</dbReference>
<keyword evidence="2" id="KW-0238">DNA-binding</keyword>
<dbReference type="SMART" id="SM00354">
    <property type="entry name" value="HTH_LACI"/>
    <property type="match status" value="1"/>
</dbReference>
<dbReference type="CDD" id="cd01392">
    <property type="entry name" value="HTH_LacI"/>
    <property type="match status" value="1"/>
</dbReference>
<evidence type="ECO:0000313" key="5">
    <source>
        <dbReference type="EMBL" id="BBU48009.1"/>
    </source>
</evidence>
<accession>A0A809SEM4</accession>
<evidence type="ECO:0000313" key="6">
    <source>
        <dbReference type="Proteomes" id="UP000464317"/>
    </source>
</evidence>
<dbReference type="AlphaFoldDB" id="A0A809SEM4"/>
<dbReference type="SUPFAM" id="SSF53822">
    <property type="entry name" value="Periplasmic binding protein-like I"/>
    <property type="match status" value="1"/>
</dbReference>
<evidence type="ECO:0000256" key="1">
    <source>
        <dbReference type="ARBA" id="ARBA00023015"/>
    </source>
</evidence>
<organism evidence="5 6">
    <name type="scientific">Mycoplasmopsis felis</name>
    <dbReference type="NCBI Taxonomy" id="33923"/>
    <lineage>
        <taxon>Bacteria</taxon>
        <taxon>Bacillati</taxon>
        <taxon>Mycoplasmatota</taxon>
        <taxon>Mycoplasmoidales</taxon>
        <taxon>Metamycoplasmataceae</taxon>
        <taxon>Mycoplasmopsis</taxon>
    </lineage>
</organism>
<dbReference type="Proteomes" id="UP000464317">
    <property type="component" value="Chromosome"/>
</dbReference>
<keyword evidence="3" id="KW-0804">Transcription</keyword>
<dbReference type="KEGG" id="mfel:JPM2_7020"/>
<dbReference type="PANTHER" id="PTHR30146:SF154">
    <property type="entry name" value="TRANSCRIPTION REGULATOR, MEMBER OF GALR FAMILY"/>
    <property type="match status" value="1"/>
</dbReference>
<keyword evidence="6" id="KW-1185">Reference proteome</keyword>
<dbReference type="PROSITE" id="PS50932">
    <property type="entry name" value="HTH_LACI_2"/>
    <property type="match status" value="1"/>
</dbReference>
<dbReference type="RefSeq" id="WP_161553391.1">
    <property type="nucleotide sequence ID" value="NZ_AP022325.1"/>
</dbReference>
<dbReference type="GO" id="GO:0003700">
    <property type="term" value="F:DNA-binding transcription factor activity"/>
    <property type="evidence" value="ECO:0007669"/>
    <property type="project" value="TreeGrafter"/>
</dbReference>
<dbReference type="Gene3D" id="3.40.50.2300">
    <property type="match status" value="2"/>
</dbReference>
<gene>
    <name evidence="5" type="ORF">JPM2_7020</name>
</gene>
<keyword evidence="1" id="KW-0805">Transcription regulation</keyword>
<feature type="domain" description="HTH lacI-type" evidence="4">
    <location>
        <begin position="7"/>
        <end position="60"/>
    </location>
</feature>
<dbReference type="EMBL" id="AP022325">
    <property type="protein sequence ID" value="BBU48009.1"/>
    <property type="molecule type" value="Genomic_DNA"/>
</dbReference>
<dbReference type="GO" id="GO:0000976">
    <property type="term" value="F:transcription cis-regulatory region binding"/>
    <property type="evidence" value="ECO:0007669"/>
    <property type="project" value="TreeGrafter"/>
</dbReference>
<name>A0A809SEM4_9BACT</name>
<dbReference type="Gene3D" id="1.10.260.40">
    <property type="entry name" value="lambda repressor-like DNA-binding domains"/>
    <property type="match status" value="1"/>
</dbReference>
<dbReference type="InterPro" id="IPR010982">
    <property type="entry name" value="Lambda_DNA-bd_dom_sf"/>
</dbReference>
<dbReference type="PANTHER" id="PTHR30146">
    <property type="entry name" value="LACI-RELATED TRANSCRIPTIONAL REPRESSOR"/>
    <property type="match status" value="1"/>
</dbReference>
<protein>
    <recommendedName>
        <fullName evidence="4">HTH lacI-type domain-containing protein</fullName>
    </recommendedName>
</protein>
<evidence type="ECO:0000256" key="3">
    <source>
        <dbReference type="ARBA" id="ARBA00023163"/>
    </source>
</evidence>
<reference evidence="5 6" key="1">
    <citation type="submission" date="2020-01" db="EMBL/GenBank/DDBJ databases">
        <title>Complete genome sequence of Mycoplasma felis strain Myco-2.</title>
        <authorList>
            <person name="Kinoshita Y."/>
            <person name="Niwa H."/>
            <person name="Uchida-Fujii E."/>
            <person name="Nukada T."/>
        </authorList>
    </citation>
    <scope>NUCLEOTIDE SEQUENCE [LARGE SCALE GENOMIC DNA]</scope>
    <source>
        <strain evidence="5 6">Myco-2</strain>
    </source>
</reference>
<evidence type="ECO:0000259" key="4">
    <source>
        <dbReference type="PROSITE" id="PS50932"/>
    </source>
</evidence>
<evidence type="ECO:0000256" key="2">
    <source>
        <dbReference type="ARBA" id="ARBA00023125"/>
    </source>
</evidence>
<dbReference type="SUPFAM" id="SSF47413">
    <property type="entry name" value="lambda repressor-like DNA-binding domains"/>
    <property type="match status" value="1"/>
</dbReference>
<sequence>MINKKQLSYKDISEETGVSISTISRFYNRGYVSKKTKEKIQRVVKEKEYYPNHGARLIRGRDNSVFIIMPIWTQNLYASIVSGISIACVKSGRKVNTTYSGPSTKEYIETLRYVMSWKPTAIVVFIPQYDKELFDFIRKIEDMAVIIYGHQVENCNWIKPDITKGFFDLTTKVVNNSKFSERKSIFVTDERLSESQAIERRQGYERACIENNWEIHEFKLNSKKEIDDVIKLHNYMKEHKIKNVICSTHEVFVSLALILGTREYFFTDIGYQSIYDNIKKYTAKIFIDYPNIGFKIENMITVYKEHRETVSKIIPIEIVDPNRK</sequence>
<dbReference type="InterPro" id="IPR028082">
    <property type="entry name" value="Peripla_BP_I"/>
</dbReference>